<dbReference type="GO" id="GO:0005737">
    <property type="term" value="C:cytoplasm"/>
    <property type="evidence" value="ECO:0007669"/>
    <property type="project" value="InterPro"/>
</dbReference>
<dbReference type="STRING" id="768670.Calni_0065"/>
<dbReference type="InterPro" id="IPR038222">
    <property type="entry name" value="DHHA2_dom_sf"/>
</dbReference>
<evidence type="ECO:0000256" key="5">
    <source>
        <dbReference type="ARBA" id="ARBA00022801"/>
    </source>
</evidence>
<protein>
    <recommendedName>
        <fullName evidence="3">inorganic diphosphatase</fullName>
        <ecNumber evidence="3">3.6.1.1</ecNumber>
    </recommendedName>
    <alternativeName>
        <fullName evidence="7">Pyrophosphate phospho-hydrolase</fullName>
    </alternativeName>
</protein>
<dbReference type="PANTHER" id="PTHR12112:SF22">
    <property type="entry name" value="MANGANESE-DEPENDENT INORGANIC PYROPHOSPHATASE-RELATED"/>
    <property type="match status" value="1"/>
</dbReference>
<dbReference type="SMART" id="SM00116">
    <property type="entry name" value="CBS"/>
    <property type="match status" value="2"/>
</dbReference>
<dbReference type="InterPro" id="IPR010766">
    <property type="entry name" value="DRTGG"/>
</dbReference>
<dbReference type="InterPro" id="IPR046342">
    <property type="entry name" value="CBS_dom_sf"/>
</dbReference>
<evidence type="ECO:0000313" key="11">
    <source>
        <dbReference type="EMBL" id="ADR17981.1"/>
    </source>
</evidence>
<dbReference type="NCBIfam" id="NF011443">
    <property type="entry name" value="PRK14869.1-5"/>
    <property type="match status" value="1"/>
</dbReference>
<dbReference type="GO" id="GO:0004427">
    <property type="term" value="F:inorganic diphosphate phosphatase activity"/>
    <property type="evidence" value="ECO:0007669"/>
    <property type="project" value="UniProtKB-EC"/>
</dbReference>
<dbReference type="eggNOG" id="COG1227">
    <property type="taxonomic scope" value="Bacteria"/>
</dbReference>
<dbReference type="AlphaFoldDB" id="E4TIF6"/>
<evidence type="ECO:0000256" key="3">
    <source>
        <dbReference type="ARBA" id="ARBA00012146"/>
    </source>
</evidence>
<dbReference type="EMBL" id="CP002347">
    <property type="protein sequence ID" value="ADR17981.1"/>
    <property type="molecule type" value="Genomic_DNA"/>
</dbReference>
<evidence type="ECO:0000256" key="7">
    <source>
        <dbReference type="ARBA" id="ARBA00032535"/>
    </source>
</evidence>
<comment type="cofactor">
    <cofactor evidence="1">
        <name>Mn(2+)</name>
        <dbReference type="ChEBI" id="CHEBI:29035"/>
    </cofactor>
</comment>
<evidence type="ECO:0000313" key="12">
    <source>
        <dbReference type="Proteomes" id="UP000007039"/>
    </source>
</evidence>
<dbReference type="InterPro" id="IPR000644">
    <property type="entry name" value="CBS_dom"/>
</dbReference>
<dbReference type="Pfam" id="PF00571">
    <property type="entry name" value="CBS"/>
    <property type="match status" value="2"/>
</dbReference>
<dbReference type="CDD" id="cd02205">
    <property type="entry name" value="CBS_pair_SF"/>
    <property type="match status" value="1"/>
</dbReference>
<gene>
    <name evidence="11" type="ordered locus">Calni_0065</name>
</gene>
<keyword evidence="5 11" id="KW-0378">Hydrolase</keyword>
<feature type="domain" description="CBS" evidence="10">
    <location>
        <begin position="252"/>
        <end position="308"/>
    </location>
</feature>
<dbReference type="InterPro" id="IPR001667">
    <property type="entry name" value="DDH_dom"/>
</dbReference>
<comment type="catalytic activity">
    <reaction evidence="8">
        <text>diphosphate + H2O = 2 phosphate + H(+)</text>
        <dbReference type="Rhea" id="RHEA:24576"/>
        <dbReference type="ChEBI" id="CHEBI:15377"/>
        <dbReference type="ChEBI" id="CHEBI:15378"/>
        <dbReference type="ChEBI" id="CHEBI:33019"/>
        <dbReference type="ChEBI" id="CHEBI:43474"/>
        <dbReference type="EC" id="3.6.1.1"/>
    </reaction>
</comment>
<dbReference type="SMART" id="SM01131">
    <property type="entry name" value="DHHA2"/>
    <property type="match status" value="1"/>
</dbReference>
<keyword evidence="12" id="KW-1185">Reference proteome</keyword>
<reference key="1">
    <citation type="submission" date="2010-11" db="EMBL/GenBank/DDBJ databases">
        <title>The complete genome of chromosome of Calditerrivibrio nitroreducens DSM 19672.</title>
        <authorList>
            <consortium name="US DOE Joint Genome Institute (JGI-PGF)"/>
            <person name="Lucas S."/>
            <person name="Copeland A."/>
            <person name="Lapidus A."/>
            <person name="Bruce D."/>
            <person name="Goodwin L."/>
            <person name="Pitluck S."/>
            <person name="Kyrpides N."/>
            <person name="Mavromatis K."/>
            <person name="Ivanova N."/>
            <person name="Mikhailova N."/>
            <person name="Zeytun A."/>
            <person name="Brettin T."/>
            <person name="Detter J.C."/>
            <person name="Tapia R."/>
            <person name="Han C."/>
            <person name="Land M."/>
            <person name="Hauser L."/>
            <person name="Markowitz V."/>
            <person name="Cheng J.-F."/>
            <person name="Hugenholtz P."/>
            <person name="Woyke T."/>
            <person name="Wu D."/>
            <person name="Spring S."/>
            <person name="Schroeder M."/>
            <person name="Brambilla E."/>
            <person name="Klenk H.-P."/>
            <person name="Eisen J.A."/>
        </authorList>
    </citation>
    <scope>NUCLEOTIDE SEQUENCE [LARGE SCALE GENOMIC DNA]</scope>
    <source>
        <strain>DSM 19672</strain>
    </source>
</reference>
<dbReference type="RefSeq" id="WP_013450198.1">
    <property type="nucleotide sequence ID" value="NC_014758.1"/>
</dbReference>
<dbReference type="PROSITE" id="PS51371">
    <property type="entry name" value="CBS"/>
    <property type="match status" value="2"/>
</dbReference>
<proteinExistence type="predicted"/>
<feature type="domain" description="CBS" evidence="10">
    <location>
        <begin position="74"/>
        <end position="130"/>
    </location>
</feature>
<dbReference type="Pfam" id="PF01368">
    <property type="entry name" value="DHH"/>
    <property type="match status" value="1"/>
</dbReference>
<dbReference type="Pfam" id="PF02833">
    <property type="entry name" value="DHHA2"/>
    <property type="match status" value="1"/>
</dbReference>
<dbReference type="InterPro" id="IPR038763">
    <property type="entry name" value="DHH_sf"/>
</dbReference>
<dbReference type="InterPro" id="IPR004097">
    <property type="entry name" value="DHHA2"/>
</dbReference>
<comment type="subunit">
    <text evidence="2">Homohexamer.</text>
</comment>
<keyword evidence="9" id="KW-0129">CBS domain</keyword>
<accession>E4TIF6</accession>
<evidence type="ECO:0000256" key="9">
    <source>
        <dbReference type="PROSITE-ProRule" id="PRU00703"/>
    </source>
</evidence>
<name>E4TIF6_CALNY</name>
<evidence type="ECO:0000256" key="2">
    <source>
        <dbReference type="ARBA" id="ARBA00011643"/>
    </source>
</evidence>
<evidence type="ECO:0000259" key="10">
    <source>
        <dbReference type="PROSITE" id="PS51371"/>
    </source>
</evidence>
<dbReference type="GO" id="GO:0046872">
    <property type="term" value="F:metal ion binding"/>
    <property type="evidence" value="ECO:0007669"/>
    <property type="project" value="UniProtKB-KW"/>
</dbReference>
<reference evidence="11 12" key="2">
    <citation type="journal article" date="2011" name="Stand. Genomic Sci.">
        <title>Complete genome sequence of Calditerrivibrio nitroreducens type strain (Yu37-1).</title>
        <authorList>
            <person name="Pitluck S."/>
            <person name="Sikorski J."/>
            <person name="Zeytun A."/>
            <person name="Lapidus A."/>
            <person name="Nolan M."/>
            <person name="Lucas S."/>
            <person name="Hammon N."/>
            <person name="Deshpande S."/>
            <person name="Cheng J.F."/>
            <person name="Tapia R."/>
            <person name="Han C."/>
            <person name="Goodwin L."/>
            <person name="Liolios K."/>
            <person name="Pagani I."/>
            <person name="Ivanova N."/>
            <person name="Mavromatis K."/>
            <person name="Pati A."/>
            <person name="Chen A."/>
            <person name="Palaniappan K."/>
            <person name="Hauser L."/>
            <person name="Chang Y.J."/>
            <person name="Jeffries C.D."/>
            <person name="Detter J.C."/>
            <person name="Brambilla E."/>
            <person name="Djao O.D."/>
            <person name="Rohde M."/>
            <person name="Spring S."/>
            <person name="Goker M."/>
            <person name="Woyke T."/>
            <person name="Bristow J."/>
            <person name="Eisen J.A."/>
            <person name="Markowitz V."/>
            <person name="Hugenholtz P."/>
            <person name="Kyrpides N.C."/>
            <person name="Klenk H.P."/>
            <person name="Land M."/>
        </authorList>
    </citation>
    <scope>NUCLEOTIDE SEQUENCE [LARGE SCALE GENOMIC DNA]</scope>
    <source>
        <strain evidence="12">DSM 19672 / NBRC 101217 / Yu37-1</strain>
    </source>
</reference>
<evidence type="ECO:0000256" key="6">
    <source>
        <dbReference type="ARBA" id="ARBA00023211"/>
    </source>
</evidence>
<keyword evidence="4" id="KW-0479">Metal-binding</keyword>
<dbReference type="Gene3D" id="3.10.310.20">
    <property type="entry name" value="DHHA2 domain"/>
    <property type="match status" value="1"/>
</dbReference>
<dbReference type="InterPro" id="IPR028979">
    <property type="entry name" value="Ser_kin/Pase_Hpr-like_N_sf"/>
</dbReference>
<sequence>MEKVYVIGHKNPDTDSICSAYCYAYLKNTLDPSKHYIASRCGNLNSQTRYIFSKLNIEPPVFLKDIYPKVSDVMTKNVYANHLNDPLSTVMKNVKELGIRLTPIIDDNRKYLGIASVFEIAQFFVNEDDSKRPFYTFRLDNFEKTIGGYFLKKGIKDEFIATIMIGAMPFDRFVKRIDELGAENTVLIVGKRRDIIEYAMNKNTPAIIVTGLSDINDFDIDHSSYSGSLFISNCDTAESFRRLTLSVPCKSVMGSTNTIKPDDYIDNAKDLMLKENRRGLPVVDEDGTLVGIITRSDIIKKPENKIILMDHNELTQAIDGAESAEILEIVDHHRLGTIKTKKPVSFFAKPVGSTCTLVYQQYKINGVDIPTNIAYLLASGILADTVILKSPTATDEDKKALDDLSKIGNFDYIEYGKEIFSSTDSLKNRTASDIINTDFKMYSEFGISFGVGQVEVVNIDELKEVKPNLISELQNIKIKNNLHLAMLLVTDIITENSILITTEYKPIEKIIKYKKLDDNSYDLPGVLSRKKQLLPELLRVLEELTNR</sequence>
<dbReference type="Gene3D" id="3.90.1640.10">
    <property type="entry name" value="inorganic pyrophosphatase (n-terminal core)"/>
    <property type="match status" value="2"/>
</dbReference>
<dbReference type="HOGENOM" id="CLU_025243_1_0_0"/>
<evidence type="ECO:0000256" key="8">
    <source>
        <dbReference type="ARBA" id="ARBA00047820"/>
    </source>
</evidence>
<evidence type="ECO:0000256" key="1">
    <source>
        <dbReference type="ARBA" id="ARBA00001936"/>
    </source>
</evidence>
<evidence type="ECO:0000256" key="4">
    <source>
        <dbReference type="ARBA" id="ARBA00022723"/>
    </source>
</evidence>
<dbReference type="Gene3D" id="3.40.1390.20">
    <property type="entry name" value="HprK N-terminal domain-like"/>
    <property type="match status" value="1"/>
</dbReference>
<dbReference type="OrthoDB" id="9766150at2"/>
<dbReference type="SUPFAM" id="SSF54631">
    <property type="entry name" value="CBS-domain pair"/>
    <property type="match status" value="1"/>
</dbReference>
<dbReference type="SUPFAM" id="SSF75138">
    <property type="entry name" value="HprK N-terminal domain-like"/>
    <property type="match status" value="1"/>
</dbReference>
<dbReference type="Pfam" id="PF07085">
    <property type="entry name" value="DRTGG"/>
    <property type="match status" value="1"/>
</dbReference>
<dbReference type="PANTHER" id="PTHR12112">
    <property type="entry name" value="BNIP - RELATED"/>
    <property type="match status" value="1"/>
</dbReference>
<dbReference type="Proteomes" id="UP000007039">
    <property type="component" value="Chromosome"/>
</dbReference>
<organism evidence="11 12">
    <name type="scientific">Calditerrivibrio nitroreducens (strain DSM 19672 / NBRC 101217 / Yu37-1)</name>
    <dbReference type="NCBI Taxonomy" id="768670"/>
    <lineage>
        <taxon>Bacteria</taxon>
        <taxon>Pseudomonadati</taxon>
        <taxon>Deferribacterota</taxon>
        <taxon>Deferribacteres</taxon>
        <taxon>Deferribacterales</taxon>
        <taxon>Calditerrivibrionaceae</taxon>
    </lineage>
</organism>
<keyword evidence="6" id="KW-0464">Manganese</keyword>
<dbReference type="EC" id="3.6.1.1" evidence="3"/>
<dbReference type="SUPFAM" id="SSF64182">
    <property type="entry name" value="DHH phosphoesterases"/>
    <property type="match status" value="1"/>
</dbReference>
<dbReference type="KEGG" id="cni:Calni_0065"/>